<feature type="domain" description="EF-hand" evidence="2">
    <location>
        <begin position="22"/>
        <end position="57"/>
    </location>
</feature>
<evidence type="ECO:0000313" key="3">
    <source>
        <dbReference type="EMBL" id="QHT87419.1"/>
    </source>
</evidence>
<dbReference type="SUPFAM" id="SSF47473">
    <property type="entry name" value="EF-hand"/>
    <property type="match status" value="1"/>
</dbReference>
<dbReference type="InterPro" id="IPR002048">
    <property type="entry name" value="EF_hand_dom"/>
</dbReference>
<accession>A0A6C0I3Q0</accession>
<organism evidence="3">
    <name type="scientific">viral metagenome</name>
    <dbReference type="NCBI Taxonomy" id="1070528"/>
    <lineage>
        <taxon>unclassified sequences</taxon>
        <taxon>metagenomes</taxon>
        <taxon>organismal metagenomes</taxon>
    </lineage>
</organism>
<reference evidence="3" key="1">
    <citation type="journal article" date="2020" name="Nature">
        <title>Giant virus diversity and host interactions through global metagenomics.</title>
        <authorList>
            <person name="Schulz F."/>
            <person name="Roux S."/>
            <person name="Paez-Espino D."/>
            <person name="Jungbluth S."/>
            <person name="Walsh D.A."/>
            <person name="Denef V.J."/>
            <person name="McMahon K.D."/>
            <person name="Konstantinidis K.T."/>
            <person name="Eloe-Fadrosh E.A."/>
            <person name="Kyrpides N.C."/>
            <person name="Woyke T."/>
        </authorList>
    </citation>
    <scope>NUCLEOTIDE SEQUENCE</scope>
    <source>
        <strain evidence="3">GVMAG-M-3300023184-190</strain>
    </source>
</reference>
<dbReference type="SMART" id="SM00054">
    <property type="entry name" value="EFh"/>
    <property type="match status" value="1"/>
</dbReference>
<proteinExistence type="predicted"/>
<sequence length="496" mass="57473">MSSFHNEYLQQIFTSKENVTLSQQEMLKNIFNIYDYDGDGHLNEEEYLTLISDVVYISVLMNRFPESEYHLENVAKIARWSSSNFKSNLFRVPLPTISYELFMDGIIYALTENRNFPIFPNNNIFVISFVPELIHYFHYYVDVAKRRGWPTELEVEQEDVMMTAEAEGPVVSTDEGPVVSTAEAEEAVVSTAEAEEPVVSTDEAEGPVVSTAEEPIINEIVGYQEIRRRKYQEEKEKERLDQQRALAAKHAEQDRVNREIHLQSQRLEAEQRERERRNLLQEQQQRQILALQQLQANLRHRIRQQHSVSLVDQIDPSLPSLGEIEIKDTEEGYDPIEGNVNVLEFAKREVNDGLVFRCGDSYYLASRDRIKSMIQLGEKDNSLFYGCICEIDGDWTQPQTWEFLEHTVMINPIYYNIQQLGLPIRYVYLDEVKQVLASPHQFYSIEKPEEYHVIPSFASDNVLHHGVGSMSGLHCQEGQMDVVYRIKSFTNNGAKI</sequence>
<dbReference type="EMBL" id="MN740088">
    <property type="protein sequence ID" value="QHT87419.1"/>
    <property type="molecule type" value="Genomic_DNA"/>
</dbReference>
<dbReference type="InterPro" id="IPR018247">
    <property type="entry name" value="EF_Hand_1_Ca_BS"/>
</dbReference>
<evidence type="ECO:0000259" key="2">
    <source>
        <dbReference type="PROSITE" id="PS50222"/>
    </source>
</evidence>
<dbReference type="PROSITE" id="PS50222">
    <property type="entry name" value="EF_HAND_2"/>
    <property type="match status" value="1"/>
</dbReference>
<dbReference type="InterPro" id="IPR011992">
    <property type="entry name" value="EF-hand-dom_pair"/>
</dbReference>
<protein>
    <recommendedName>
        <fullName evidence="2">EF-hand domain-containing protein</fullName>
    </recommendedName>
</protein>
<dbReference type="GO" id="GO:0005509">
    <property type="term" value="F:calcium ion binding"/>
    <property type="evidence" value="ECO:0007669"/>
    <property type="project" value="InterPro"/>
</dbReference>
<dbReference type="AlphaFoldDB" id="A0A6C0I3Q0"/>
<dbReference type="PROSITE" id="PS00018">
    <property type="entry name" value="EF_HAND_1"/>
    <property type="match status" value="1"/>
</dbReference>
<evidence type="ECO:0000256" key="1">
    <source>
        <dbReference type="SAM" id="Coils"/>
    </source>
</evidence>
<name>A0A6C0I3Q0_9ZZZZ</name>
<feature type="coiled-coil region" evidence="1">
    <location>
        <begin position="223"/>
        <end position="297"/>
    </location>
</feature>
<keyword evidence="1" id="KW-0175">Coiled coil</keyword>